<dbReference type="Proteomes" id="UP001181622">
    <property type="component" value="Unassembled WGS sequence"/>
</dbReference>
<comment type="caution">
    <text evidence="1">The sequence shown here is derived from an EMBL/GenBank/DDBJ whole genome shotgun (WGS) entry which is preliminary data.</text>
</comment>
<dbReference type="RefSeq" id="WP_309393586.1">
    <property type="nucleotide sequence ID" value="NZ_JADBEO010000040.1"/>
</dbReference>
<organism evidence="1 2">
    <name type="scientific">Chelatococcus sambhunathii</name>
    <dbReference type="NCBI Taxonomy" id="363953"/>
    <lineage>
        <taxon>Bacteria</taxon>
        <taxon>Pseudomonadati</taxon>
        <taxon>Pseudomonadota</taxon>
        <taxon>Alphaproteobacteria</taxon>
        <taxon>Hyphomicrobiales</taxon>
        <taxon>Chelatococcaceae</taxon>
        <taxon>Chelatococcus</taxon>
    </lineage>
</organism>
<name>A0ABU1DJB8_9HYPH</name>
<evidence type="ECO:0000313" key="1">
    <source>
        <dbReference type="EMBL" id="MDR4308110.1"/>
    </source>
</evidence>
<proteinExistence type="predicted"/>
<gene>
    <name evidence="1" type="ORF">IHQ68_15935</name>
</gene>
<keyword evidence="2" id="KW-1185">Reference proteome</keyword>
<evidence type="ECO:0000313" key="2">
    <source>
        <dbReference type="Proteomes" id="UP001181622"/>
    </source>
</evidence>
<accession>A0ABU1DJB8</accession>
<reference evidence="1" key="1">
    <citation type="submission" date="2020-10" db="EMBL/GenBank/DDBJ databases">
        <authorList>
            <person name="Abbas A."/>
            <person name="Razzaq R."/>
            <person name="Waqas M."/>
            <person name="Abbas N."/>
            <person name="Nielsen T.K."/>
            <person name="Hansen L.H."/>
            <person name="Hussain S."/>
            <person name="Shahid M."/>
        </authorList>
    </citation>
    <scope>NUCLEOTIDE SEQUENCE</scope>
    <source>
        <strain evidence="1">S14</strain>
    </source>
</reference>
<sequence>MSASVYLNDEDFDALVDTLDALIAKSSSDPVGRWEIRLALGGYGVLPASAGLGPDPADTLVATLRSICAPRRSESRAA</sequence>
<dbReference type="EMBL" id="JADBEO010000040">
    <property type="protein sequence ID" value="MDR4308110.1"/>
    <property type="molecule type" value="Genomic_DNA"/>
</dbReference>
<protein>
    <submittedName>
        <fullName evidence="1">Uncharacterized protein</fullName>
    </submittedName>
</protein>